<proteinExistence type="predicted"/>
<feature type="region of interest" description="Disordered" evidence="1">
    <location>
        <begin position="42"/>
        <end position="75"/>
    </location>
</feature>
<feature type="chain" id="PRO_5047209776" evidence="2">
    <location>
        <begin position="19"/>
        <end position="75"/>
    </location>
</feature>
<evidence type="ECO:0000313" key="4">
    <source>
        <dbReference type="Proteomes" id="UP000604661"/>
    </source>
</evidence>
<name>A0ABR8F4P9_NOSLI</name>
<organism evidence="3 4">
    <name type="scientific">Nostoc linckia FACHB-391</name>
    <dbReference type="NCBI Taxonomy" id="2692906"/>
    <lineage>
        <taxon>Bacteria</taxon>
        <taxon>Bacillati</taxon>
        <taxon>Cyanobacteriota</taxon>
        <taxon>Cyanophyceae</taxon>
        <taxon>Nostocales</taxon>
        <taxon>Nostocaceae</taxon>
        <taxon>Nostoc</taxon>
    </lineage>
</organism>
<dbReference type="NCBIfam" id="NF047413">
    <property type="entry name" value="heterocyst_PatX"/>
    <property type="match status" value="1"/>
</dbReference>
<gene>
    <name evidence="3" type="ORF">H6G95_30685</name>
</gene>
<feature type="compositionally biased region" description="Basic and acidic residues" evidence="1">
    <location>
        <begin position="52"/>
        <end position="65"/>
    </location>
</feature>
<accession>A0ABR8F4P9</accession>
<sequence length="75" mass="8073">MRAAISLLVSSLVFGPLASNYQAMVNHLSYGLLSTPASEQWLSAASEQNPDDAPRHRGSGRREVTQKSGNIYAVV</sequence>
<keyword evidence="4" id="KW-1185">Reference proteome</keyword>
<keyword evidence="2" id="KW-0732">Signal</keyword>
<dbReference type="Proteomes" id="UP000604661">
    <property type="component" value="Unassembled WGS sequence"/>
</dbReference>
<evidence type="ECO:0000256" key="1">
    <source>
        <dbReference type="SAM" id="MobiDB-lite"/>
    </source>
</evidence>
<reference evidence="3 4" key="1">
    <citation type="journal article" date="2020" name="ISME J.">
        <title>Comparative genomics reveals insights into cyanobacterial evolution and habitat adaptation.</title>
        <authorList>
            <person name="Chen M.Y."/>
            <person name="Teng W.K."/>
            <person name="Zhao L."/>
            <person name="Hu C.X."/>
            <person name="Zhou Y.K."/>
            <person name="Han B.P."/>
            <person name="Song L.R."/>
            <person name="Shu W.S."/>
        </authorList>
    </citation>
    <scope>NUCLEOTIDE SEQUENCE [LARGE SCALE GENOMIC DNA]</scope>
    <source>
        <strain evidence="3 4">FACHB-391</strain>
    </source>
</reference>
<dbReference type="RefSeq" id="WP_190897276.1">
    <property type="nucleotide sequence ID" value="NZ_JACJTE010000061.1"/>
</dbReference>
<evidence type="ECO:0000256" key="2">
    <source>
        <dbReference type="SAM" id="SignalP"/>
    </source>
</evidence>
<feature type="signal peptide" evidence="2">
    <location>
        <begin position="1"/>
        <end position="18"/>
    </location>
</feature>
<dbReference type="InterPro" id="IPR058097">
    <property type="entry name" value="PatX"/>
</dbReference>
<comment type="caution">
    <text evidence="3">The sequence shown here is derived from an EMBL/GenBank/DDBJ whole genome shotgun (WGS) entry which is preliminary data.</text>
</comment>
<dbReference type="EMBL" id="JACJTE010000061">
    <property type="protein sequence ID" value="MBD2564870.1"/>
    <property type="molecule type" value="Genomic_DNA"/>
</dbReference>
<evidence type="ECO:0000313" key="3">
    <source>
        <dbReference type="EMBL" id="MBD2564870.1"/>
    </source>
</evidence>
<protein>
    <submittedName>
        <fullName evidence="3">Uncharacterized protein</fullName>
    </submittedName>
</protein>